<dbReference type="InterPro" id="IPR036514">
    <property type="entry name" value="SGNH_hydro_sf"/>
</dbReference>
<comment type="caution">
    <text evidence="3">The sequence shown here is derived from an EMBL/GenBank/DDBJ whole genome shotgun (WGS) entry which is preliminary data.</text>
</comment>
<dbReference type="Pfam" id="PF03983">
    <property type="entry name" value="SHD1"/>
    <property type="match status" value="1"/>
</dbReference>
<accession>A0A317ZH58</accession>
<feature type="chain" id="PRO_5016420038" description="SLA1 homology domain-containing protein" evidence="1">
    <location>
        <begin position="21"/>
        <end position="304"/>
    </location>
</feature>
<organism evidence="3 4">
    <name type="scientific">Coraliomargarita sinensis</name>
    <dbReference type="NCBI Taxonomy" id="2174842"/>
    <lineage>
        <taxon>Bacteria</taxon>
        <taxon>Pseudomonadati</taxon>
        <taxon>Verrucomicrobiota</taxon>
        <taxon>Opitutia</taxon>
        <taxon>Puniceicoccales</taxon>
        <taxon>Coraliomargaritaceae</taxon>
        <taxon>Coraliomargarita</taxon>
    </lineage>
</organism>
<dbReference type="GO" id="GO:0016788">
    <property type="term" value="F:hydrolase activity, acting on ester bonds"/>
    <property type="evidence" value="ECO:0007669"/>
    <property type="project" value="UniProtKB-ARBA"/>
</dbReference>
<dbReference type="SUPFAM" id="SSF52266">
    <property type="entry name" value="SGNH hydrolase"/>
    <property type="match status" value="1"/>
</dbReference>
<dbReference type="GO" id="GO:0030674">
    <property type="term" value="F:protein-macromolecule adaptor activity"/>
    <property type="evidence" value="ECO:0007669"/>
    <property type="project" value="InterPro"/>
</dbReference>
<gene>
    <name evidence="3" type="ORF">DDZ13_06970</name>
</gene>
<dbReference type="AlphaFoldDB" id="A0A317ZH58"/>
<dbReference type="OrthoDB" id="7443339at2"/>
<evidence type="ECO:0000256" key="1">
    <source>
        <dbReference type="SAM" id="SignalP"/>
    </source>
</evidence>
<evidence type="ECO:0000313" key="4">
    <source>
        <dbReference type="Proteomes" id="UP000247099"/>
    </source>
</evidence>
<dbReference type="Proteomes" id="UP000247099">
    <property type="component" value="Unassembled WGS sequence"/>
</dbReference>
<dbReference type="InterPro" id="IPR007131">
    <property type="entry name" value="SHD1"/>
</dbReference>
<evidence type="ECO:0000259" key="2">
    <source>
        <dbReference type="Pfam" id="PF03983"/>
    </source>
</evidence>
<name>A0A317ZH58_9BACT</name>
<dbReference type="GO" id="GO:0008092">
    <property type="term" value="F:cytoskeletal protein binding"/>
    <property type="evidence" value="ECO:0007669"/>
    <property type="project" value="InterPro"/>
</dbReference>
<dbReference type="EMBL" id="QHJQ01000004">
    <property type="protein sequence ID" value="PXA04272.1"/>
    <property type="molecule type" value="Genomic_DNA"/>
</dbReference>
<dbReference type="Gene3D" id="3.40.50.1110">
    <property type="entry name" value="SGNH hydrolase"/>
    <property type="match status" value="1"/>
</dbReference>
<feature type="domain" description="SLA1 homology" evidence="2">
    <location>
        <begin position="26"/>
        <end position="81"/>
    </location>
</feature>
<reference evidence="3 4" key="1">
    <citation type="submission" date="2018-05" db="EMBL/GenBank/DDBJ databases">
        <title>Coraliomargarita sinensis sp. nov., isolated from a marine solar saltern.</title>
        <authorList>
            <person name="Zhou L.Y."/>
        </authorList>
    </citation>
    <scope>NUCLEOTIDE SEQUENCE [LARGE SCALE GENOMIC DNA]</scope>
    <source>
        <strain evidence="3 4">WN38</strain>
    </source>
</reference>
<dbReference type="InParanoid" id="A0A317ZH58"/>
<keyword evidence="1" id="KW-0732">Signal</keyword>
<dbReference type="GO" id="GO:0043130">
    <property type="term" value="F:ubiquitin binding"/>
    <property type="evidence" value="ECO:0007669"/>
    <property type="project" value="InterPro"/>
</dbReference>
<proteinExistence type="predicted"/>
<feature type="signal peptide" evidence="1">
    <location>
        <begin position="1"/>
        <end position="20"/>
    </location>
</feature>
<dbReference type="RefSeq" id="WP_110130725.1">
    <property type="nucleotide sequence ID" value="NZ_QHJQ01000004.1"/>
</dbReference>
<dbReference type="GO" id="GO:0042802">
    <property type="term" value="F:identical protein binding"/>
    <property type="evidence" value="ECO:0007669"/>
    <property type="project" value="InterPro"/>
</dbReference>
<protein>
    <recommendedName>
        <fullName evidence="2">SLA1 homology domain-containing protein</fullName>
    </recommendedName>
</protein>
<sequence>MRPVTFTLLLTLLLPIAHLSADKSEQSYRTWTSLSGSSVEAKLVKRTPNNSVTLKKKNGAVLHVDFQQLSHSDQSYLKKLSALEGRPERILFIGNSYTGQIKGKVTQMVAASVYKDCELSFVHPGGRTLKQHLENEKTMQRIREGGWDVVVLQDQSQTPAIFPEKFMDAAREIDRIIDRSGAETVFYETWGRRDGDKMNFERFPTYEKMQDALSHSYAKAARQYDAKIAPVGQAWAVLRKTSPELGTQLYRGDGSHPSAVGAYLAACVFYATLFDAEFSEVQFDSGLSDDQIKAIHAAVFEVIE</sequence>
<evidence type="ECO:0000313" key="3">
    <source>
        <dbReference type="EMBL" id="PXA04272.1"/>
    </source>
</evidence>
<dbReference type="Gene3D" id="2.30.30.700">
    <property type="entry name" value="SLA1 homology domain 1"/>
    <property type="match status" value="1"/>
</dbReference>
<keyword evidence="4" id="KW-1185">Reference proteome</keyword>